<dbReference type="Pfam" id="PF13358">
    <property type="entry name" value="DDE_3"/>
    <property type="match status" value="1"/>
</dbReference>
<name>A0A8H3M5I8_9GLOM</name>
<accession>A0A8H3M5I8</accession>
<gene>
    <name evidence="2" type="ORF">RCL2_002359500</name>
</gene>
<comment type="caution">
    <text evidence="2">The sequence shown here is derived from an EMBL/GenBank/DDBJ whole genome shotgun (WGS) entry which is preliminary data.</text>
</comment>
<dbReference type="InterPro" id="IPR036397">
    <property type="entry name" value="RNaseH_sf"/>
</dbReference>
<dbReference type="OrthoDB" id="2441967at2759"/>
<dbReference type="PANTHER" id="PTHR33939:SF1">
    <property type="entry name" value="DUF4371 DOMAIN-CONTAINING PROTEIN"/>
    <property type="match status" value="1"/>
</dbReference>
<dbReference type="PANTHER" id="PTHR33939">
    <property type="entry name" value="PROTEIN CBG22215"/>
    <property type="match status" value="1"/>
</dbReference>
<dbReference type="GO" id="GO:0003676">
    <property type="term" value="F:nucleic acid binding"/>
    <property type="evidence" value="ECO:0007669"/>
    <property type="project" value="InterPro"/>
</dbReference>
<evidence type="ECO:0000259" key="1">
    <source>
        <dbReference type="Pfam" id="PF13358"/>
    </source>
</evidence>
<evidence type="ECO:0000313" key="3">
    <source>
        <dbReference type="Proteomes" id="UP000615446"/>
    </source>
</evidence>
<organism evidence="2 3">
    <name type="scientific">Rhizophagus clarus</name>
    <dbReference type="NCBI Taxonomy" id="94130"/>
    <lineage>
        <taxon>Eukaryota</taxon>
        <taxon>Fungi</taxon>
        <taxon>Fungi incertae sedis</taxon>
        <taxon>Mucoromycota</taxon>
        <taxon>Glomeromycotina</taxon>
        <taxon>Glomeromycetes</taxon>
        <taxon>Glomerales</taxon>
        <taxon>Glomeraceae</taxon>
        <taxon>Rhizophagus</taxon>
    </lineage>
</organism>
<evidence type="ECO:0000313" key="2">
    <source>
        <dbReference type="EMBL" id="GES97004.1"/>
    </source>
</evidence>
<sequence length="451" mass="52287">MIFFKKKKFTLTNKFFHETKWCTINRQRKVDDNQPLQLFFGDNSRKEDHQKLTLRKRVAEVLGVAERTVASVVSDWNKRGDDTFTLHKTLGWPKSKPDENISELLRTKILDANKKAEQLSTPILQQFLSEHGYELSKWKLLRVLHYLGYYFGQGERRNILHESPNNVAFRCRYFRFRFANLEAPGHGPLVVIFGAIIVFRNGSSNKLHGELVPNSVHIWDPTIKPPGNCGRKRNNAEEWNDVPNIVKDSNIIPNQVDYHGNFNAEIFEDLFSTLCQILHEKYGPVNIHMDGASYHKQRVETIPSSSSKKQELIEWLNAHDIPFSSNLKRPELLELVRINKEKVPFACVKIAEQYEHELSFTPPYHCELQPIEGVWAVVKGEVARSSPHSNLLSVRNTLLEAFKRKITSQVILGLWRRALKNAKEYFKSDEDVQLIDDEFNDDSDSDEDHVI</sequence>
<dbReference type="AlphaFoldDB" id="A0A8H3M5I8"/>
<dbReference type="InterPro" id="IPR038717">
    <property type="entry name" value="Tc1-like_DDE_dom"/>
</dbReference>
<feature type="domain" description="Tc1-like transposase DDE" evidence="1">
    <location>
        <begin position="256"/>
        <end position="390"/>
    </location>
</feature>
<protein>
    <recommendedName>
        <fullName evidence="1">Tc1-like transposase DDE domain-containing protein</fullName>
    </recommendedName>
</protein>
<dbReference type="EMBL" id="BLAL01000254">
    <property type="protein sequence ID" value="GES97004.1"/>
    <property type="molecule type" value="Genomic_DNA"/>
</dbReference>
<dbReference type="Gene3D" id="3.30.420.10">
    <property type="entry name" value="Ribonuclease H-like superfamily/Ribonuclease H"/>
    <property type="match status" value="1"/>
</dbReference>
<reference evidence="2" key="1">
    <citation type="submission" date="2019-10" db="EMBL/GenBank/DDBJ databases">
        <title>Conservation and host-specific expression of non-tandemly repeated heterogenous ribosome RNA gene in arbuscular mycorrhizal fungi.</title>
        <authorList>
            <person name="Maeda T."/>
            <person name="Kobayashi Y."/>
            <person name="Nakagawa T."/>
            <person name="Ezawa T."/>
            <person name="Yamaguchi K."/>
            <person name="Bino T."/>
            <person name="Nishimoto Y."/>
            <person name="Shigenobu S."/>
            <person name="Kawaguchi M."/>
        </authorList>
    </citation>
    <scope>NUCLEOTIDE SEQUENCE</scope>
    <source>
        <strain evidence="2">HR1</strain>
    </source>
</reference>
<dbReference type="Proteomes" id="UP000615446">
    <property type="component" value="Unassembled WGS sequence"/>
</dbReference>
<proteinExistence type="predicted"/>